<accession>A0A8S8ZLH0</accession>
<dbReference type="VEuPathDB" id="FungiDB:SMAC_02516"/>
<protein>
    <submittedName>
        <fullName evidence="2">Uncharacterized protein</fullName>
    </submittedName>
</protein>
<feature type="region of interest" description="Disordered" evidence="1">
    <location>
        <begin position="386"/>
        <end position="405"/>
    </location>
</feature>
<feature type="compositionally biased region" description="Low complexity" evidence="1">
    <location>
        <begin position="730"/>
        <end position="744"/>
    </location>
</feature>
<feature type="compositionally biased region" description="Polar residues" evidence="1">
    <location>
        <begin position="57"/>
        <end position="66"/>
    </location>
</feature>
<name>A0A8S8ZLH0_SORMA</name>
<gene>
    <name evidence="2" type="ORF">SMACR_02516</name>
</gene>
<evidence type="ECO:0000313" key="2">
    <source>
        <dbReference type="EMBL" id="KAA8631534.1"/>
    </source>
</evidence>
<proteinExistence type="predicted"/>
<feature type="compositionally biased region" description="Basic and acidic residues" evidence="1">
    <location>
        <begin position="390"/>
        <end position="405"/>
    </location>
</feature>
<feature type="compositionally biased region" description="Polar residues" evidence="1">
    <location>
        <begin position="745"/>
        <end position="765"/>
    </location>
</feature>
<reference evidence="2 3" key="1">
    <citation type="submission" date="2017-07" db="EMBL/GenBank/DDBJ databases">
        <title>Genome sequence of the Sordaria macrospora wild type strain R19027.</title>
        <authorList>
            <person name="Nowrousian M."/>
            <person name="Teichert I."/>
            <person name="Kueck U."/>
        </authorList>
    </citation>
    <scope>NUCLEOTIDE SEQUENCE [LARGE SCALE GENOMIC DNA]</scope>
    <source>
        <strain evidence="2 3">R19027</strain>
        <tissue evidence="2">Mycelium</tissue>
    </source>
</reference>
<feature type="region of interest" description="Disordered" evidence="1">
    <location>
        <begin position="514"/>
        <end position="587"/>
    </location>
</feature>
<feature type="compositionally biased region" description="Basic and acidic residues" evidence="1">
    <location>
        <begin position="817"/>
        <end position="871"/>
    </location>
</feature>
<feature type="compositionally biased region" description="Polar residues" evidence="1">
    <location>
        <begin position="790"/>
        <end position="814"/>
    </location>
</feature>
<feature type="region of interest" description="Disordered" evidence="1">
    <location>
        <begin position="26"/>
        <end position="101"/>
    </location>
</feature>
<dbReference type="OMA" id="ECAHPIC"/>
<feature type="region of interest" description="Disordered" evidence="1">
    <location>
        <begin position="604"/>
        <end position="889"/>
    </location>
</feature>
<feature type="compositionally biased region" description="Polar residues" evidence="1">
    <location>
        <begin position="26"/>
        <end position="37"/>
    </location>
</feature>
<feature type="compositionally biased region" description="Polar residues" evidence="1">
    <location>
        <begin position="610"/>
        <end position="620"/>
    </location>
</feature>
<evidence type="ECO:0000313" key="3">
    <source>
        <dbReference type="Proteomes" id="UP000433876"/>
    </source>
</evidence>
<dbReference type="EMBL" id="NMPR01000074">
    <property type="protein sequence ID" value="KAA8631534.1"/>
    <property type="molecule type" value="Genomic_DNA"/>
</dbReference>
<evidence type="ECO:0000256" key="1">
    <source>
        <dbReference type="SAM" id="MobiDB-lite"/>
    </source>
</evidence>
<organism evidence="2 3">
    <name type="scientific">Sordaria macrospora</name>
    <dbReference type="NCBI Taxonomy" id="5147"/>
    <lineage>
        <taxon>Eukaryota</taxon>
        <taxon>Fungi</taxon>
        <taxon>Dikarya</taxon>
        <taxon>Ascomycota</taxon>
        <taxon>Pezizomycotina</taxon>
        <taxon>Sordariomycetes</taxon>
        <taxon>Sordariomycetidae</taxon>
        <taxon>Sordariales</taxon>
        <taxon>Sordariaceae</taxon>
        <taxon>Sordaria</taxon>
    </lineage>
</organism>
<feature type="compositionally biased region" description="Basic and acidic residues" evidence="1">
    <location>
        <begin position="654"/>
        <end position="680"/>
    </location>
</feature>
<dbReference type="Proteomes" id="UP000433876">
    <property type="component" value="Unassembled WGS sequence"/>
</dbReference>
<sequence>MATASTYQHRHGIGFDIHDHGIHSNCSPHRLGNSQSRVLGRNPDSNDNHSRKPIKTRTINLQNSCLGSPEKPNTRARGPARHQTDETGSGTETAGQVREKLGQEANTETLSAFVSKGMYHPLSAFDTHATSMQCTQTDLSVMGLSEFLENNPLALESRSLPSNAEQLAKHYAGHFEWVLSFPAKTSPEECAHPICCHENPESCGYTGSRECAHPNCSHEHPERCGYQGFEKPKKLLYFGCNLVPRRSKSTPNVLLGTDNGDQSADIYTVVATKLDDVEQSDVIVDNAVPTSIAIHPEASHLQIRTSDITRETIDEETESMMGDRAGEFENTIVQMDTDSSVAEDTSVYHTDDELRDDHRQMDRGHRHEPQASFESDSLLIGEYQFEEERDEARESDSHSADDRHVQDEARMWETDSCHRFHHHSLEMMDGCHQGSHMRWETEQHDRYRQHLSDAIEDGMESTRLFSPIPSPASRIEDSVEALDKLEDESEAVNDFAQIHRILSPVDARRPSIASLHRTPRAAPPQRTSSKRTGAATVRLKDVDRSSTLRKSSSMSFAEDKAAAKKKGTASQPASLLPPRPLAKSNKASTVSLFELPGEAVGRRLKEQRASRLSQQNNSEHAPSIDDSWTAPPKVRVRSTRTSTRAASEIPGETTSRRRKEELEAKQRAQEEDRKGCEPKSRSVRGSVSRAANPRETVVSRVRQGRPNVGRAFEDNNASGYAEPRSPVSKAPATASFASPTASSANKRNSTLGKSAASTKRQSYNAATLPARGRLSMIDSLSAANAGRGTSRASAGSNRSGVTGSSTVSRHSTVSAEEAQKQRQRGKEVVKSDNDHTAGRERERHEREEVAKRARKEAADRSRMQSREWADKHAHKAATLDGKKKRDSMVGISQAMRLRFTS</sequence>
<dbReference type="AlphaFoldDB" id="A0A8S8ZLH0"/>
<comment type="caution">
    <text evidence="2">The sequence shown here is derived from an EMBL/GenBank/DDBJ whole genome shotgun (WGS) entry which is preliminary data.</text>
</comment>